<proteinExistence type="inferred from homology"/>
<dbReference type="Gene3D" id="3.60.15.30">
    <property type="entry name" value="Metallo-beta-lactamase domain"/>
    <property type="match status" value="1"/>
</dbReference>
<reference evidence="7" key="1">
    <citation type="journal article" date="2014" name="Int. J. Syst. Evol. Microbiol.">
        <title>Complete genome sequence of Corynebacterium casei LMG S-19264T (=DSM 44701T), isolated from a smear-ripened cheese.</title>
        <authorList>
            <consortium name="US DOE Joint Genome Institute (JGI-PGF)"/>
            <person name="Walter F."/>
            <person name="Albersmeier A."/>
            <person name="Kalinowski J."/>
            <person name="Ruckert C."/>
        </authorList>
    </citation>
    <scope>NUCLEOTIDE SEQUENCE</scope>
    <source>
        <strain evidence="7">CGMCC 1.15519</strain>
    </source>
</reference>
<dbReference type="GO" id="GO:0046983">
    <property type="term" value="F:protein dimerization activity"/>
    <property type="evidence" value="ECO:0007669"/>
    <property type="project" value="InterPro"/>
</dbReference>
<dbReference type="EMBL" id="BMJM01000004">
    <property type="protein sequence ID" value="GGE10225.1"/>
    <property type="molecule type" value="Genomic_DNA"/>
</dbReference>
<evidence type="ECO:0000256" key="5">
    <source>
        <dbReference type="SAM" id="SignalP"/>
    </source>
</evidence>
<dbReference type="Pfam" id="PF14864">
    <property type="entry name" value="Alkyl_sulf_C"/>
    <property type="match status" value="1"/>
</dbReference>
<feature type="domain" description="Metallo-beta-lactamase" evidence="6">
    <location>
        <begin position="124"/>
        <end position="346"/>
    </location>
</feature>
<comment type="caution">
    <text evidence="7">The sequence shown here is derived from an EMBL/GenBank/DDBJ whole genome shotgun (WGS) entry which is preliminary data.</text>
</comment>
<dbReference type="InterPro" id="IPR036527">
    <property type="entry name" value="SCP2_sterol-bd_dom_sf"/>
</dbReference>
<dbReference type="Gene3D" id="1.25.40.880">
    <property type="entry name" value="Alkyl sulfatase, dimerisation domain"/>
    <property type="match status" value="1"/>
</dbReference>
<keyword evidence="2 7" id="KW-0378">Hydrolase</keyword>
<reference evidence="7" key="2">
    <citation type="submission" date="2020-09" db="EMBL/GenBank/DDBJ databases">
        <authorList>
            <person name="Sun Q."/>
            <person name="Zhou Y."/>
        </authorList>
    </citation>
    <scope>NUCLEOTIDE SEQUENCE</scope>
    <source>
        <strain evidence="7">CGMCC 1.15519</strain>
    </source>
</reference>
<dbReference type="Pfam" id="PF14863">
    <property type="entry name" value="Alkyl_sulf_dimr"/>
    <property type="match status" value="1"/>
</dbReference>
<keyword evidence="8" id="KW-1185">Reference proteome</keyword>
<dbReference type="SUPFAM" id="SSF55718">
    <property type="entry name" value="SCP-like"/>
    <property type="match status" value="1"/>
</dbReference>
<evidence type="ECO:0000256" key="4">
    <source>
        <dbReference type="ARBA" id="ARBA00033751"/>
    </source>
</evidence>
<comment type="similarity">
    <text evidence="4">Belongs to the metallo-beta-lactamase superfamily. Type III sulfatase family.</text>
</comment>
<keyword evidence="5" id="KW-0732">Signal</keyword>
<dbReference type="GO" id="GO:0046872">
    <property type="term" value="F:metal ion binding"/>
    <property type="evidence" value="ECO:0007669"/>
    <property type="project" value="UniProtKB-KW"/>
</dbReference>
<feature type="signal peptide" evidence="5">
    <location>
        <begin position="1"/>
        <end position="25"/>
    </location>
</feature>
<keyword evidence="3" id="KW-0862">Zinc</keyword>
<accession>A0A916ZR84</accession>
<name>A0A916ZR84_9SPHN</name>
<dbReference type="PANTHER" id="PTHR43223:SF1">
    <property type="entry name" value="ALKYL_ARYL-SULFATASE BDS1"/>
    <property type="match status" value="1"/>
</dbReference>
<gene>
    <name evidence="7" type="ORF">GCM10011529_15720</name>
</gene>
<protein>
    <submittedName>
        <fullName evidence="7">MBL fold hydrolase</fullName>
    </submittedName>
</protein>
<dbReference type="PANTHER" id="PTHR43223">
    <property type="entry name" value="ALKYL/ARYL-SULFATASE"/>
    <property type="match status" value="1"/>
</dbReference>
<dbReference type="InterPro" id="IPR029229">
    <property type="entry name" value="Alkyl_sulf_C"/>
</dbReference>
<evidence type="ECO:0000313" key="8">
    <source>
        <dbReference type="Proteomes" id="UP000635071"/>
    </source>
</evidence>
<evidence type="ECO:0000256" key="3">
    <source>
        <dbReference type="ARBA" id="ARBA00022833"/>
    </source>
</evidence>
<dbReference type="Gene3D" id="3.30.1050.10">
    <property type="entry name" value="SCP2 sterol-binding domain"/>
    <property type="match status" value="1"/>
</dbReference>
<dbReference type="InterPro" id="IPR036866">
    <property type="entry name" value="RibonucZ/Hydroxyglut_hydro"/>
</dbReference>
<dbReference type="AlphaFoldDB" id="A0A916ZR84"/>
<dbReference type="GO" id="GO:0018741">
    <property type="term" value="F:linear primary-alkylsulfatase activity"/>
    <property type="evidence" value="ECO:0007669"/>
    <property type="project" value="InterPro"/>
</dbReference>
<dbReference type="InterPro" id="IPR038536">
    <property type="entry name" value="Alkyl/aryl-sulf_dimr_sf"/>
</dbReference>
<sequence length="650" mass="68443">MTGVESVMIKFIVPLLMGISSVALAAPGASPATVATNKALAATLAWDDRQDFDFAARGFVAGPVAAVVRDKAGAVLRDFGEDAQFSGAAPATVNPSLWRNAVLLAKAGLFKVTDGIWQVRGYDLSNMTVIKGKTGWIIVDPLTTTEAAAAALALVNKTLGARPVTGVIYTHSHADHFGGGLAVVTPGDAASGKVPVVAPAGFMAETIAENVIAGPAMQRRAEYMFGILLPRGPEAHVSSGLGPTRFGGGIGLVPPNDSIAATGDVRTIDGVRFEFQMTPNTEAPAEMNFYLPDFKALCMAENANGAMHNVLTPRGALVRDAKGWADYLLQARRLYAGKSDVVFTSHFWPRWGSAEVGRYLLLHAQAYAFVHNESVRLMNNGLNGPEIAEAIVLPQALGRAWFNRPNYGSLKFNARAVYQRYLGNFDGDPATLDPLPRGDVAVRYVAAMGGAGKVMALAQEAAAKGANRWAVTLLGHVVRAAPDHAAAKEALAASFEQLAWQAEASPWRDFYLSGALELRNGVKPPVAGGLNGIAANLQVASLLDMMSVRVVPERAQGKPFTVALVIPDMKERHLVTVANGVMIHEMGVGDAADATLTIPRLALLGLVGGRVKAADLLQAGTMQISGDPAVLQRLLGLFEPPKAGFPLVTG</sequence>
<feature type="chain" id="PRO_5037150873" evidence="5">
    <location>
        <begin position="26"/>
        <end position="650"/>
    </location>
</feature>
<dbReference type="SUPFAM" id="SSF56281">
    <property type="entry name" value="Metallo-hydrolase/oxidoreductase"/>
    <property type="match status" value="1"/>
</dbReference>
<dbReference type="InterPro" id="IPR052195">
    <property type="entry name" value="Bact_Alkyl/Aryl-Sulfatase"/>
</dbReference>
<dbReference type="SMART" id="SM00849">
    <property type="entry name" value="Lactamase_B"/>
    <property type="match status" value="1"/>
</dbReference>
<dbReference type="GO" id="GO:0018909">
    <property type="term" value="P:dodecyl sulfate metabolic process"/>
    <property type="evidence" value="ECO:0007669"/>
    <property type="project" value="InterPro"/>
</dbReference>
<dbReference type="InterPro" id="IPR029228">
    <property type="entry name" value="Alkyl_sulf_dimr"/>
</dbReference>
<evidence type="ECO:0000256" key="2">
    <source>
        <dbReference type="ARBA" id="ARBA00022801"/>
    </source>
</evidence>
<dbReference type="FunFam" id="3.60.15.30:FF:000001">
    <property type="entry name" value="Alkyl/aryl-sulfatase BDS1"/>
    <property type="match status" value="1"/>
</dbReference>
<evidence type="ECO:0000259" key="6">
    <source>
        <dbReference type="SMART" id="SM00849"/>
    </source>
</evidence>
<organism evidence="7 8">
    <name type="scientific">Sandarakinorhabdus glacialis</name>
    <dbReference type="NCBI Taxonomy" id="1614636"/>
    <lineage>
        <taxon>Bacteria</taxon>
        <taxon>Pseudomonadati</taxon>
        <taxon>Pseudomonadota</taxon>
        <taxon>Alphaproteobacteria</taxon>
        <taxon>Sphingomonadales</taxon>
        <taxon>Sphingosinicellaceae</taxon>
        <taxon>Sandarakinorhabdus</taxon>
    </lineage>
</organism>
<evidence type="ECO:0000313" key="7">
    <source>
        <dbReference type="EMBL" id="GGE10225.1"/>
    </source>
</evidence>
<dbReference type="InterPro" id="IPR044097">
    <property type="entry name" value="Bds1/SdsA1_MBL-fold"/>
</dbReference>
<dbReference type="Proteomes" id="UP000635071">
    <property type="component" value="Unassembled WGS sequence"/>
</dbReference>
<dbReference type="CDD" id="cd07710">
    <property type="entry name" value="arylsulfatase_Sdsa1-like_MBL-fold"/>
    <property type="match status" value="1"/>
</dbReference>
<dbReference type="Pfam" id="PF00753">
    <property type="entry name" value="Lactamase_B"/>
    <property type="match status" value="1"/>
</dbReference>
<evidence type="ECO:0000256" key="1">
    <source>
        <dbReference type="ARBA" id="ARBA00022723"/>
    </source>
</evidence>
<keyword evidence="1" id="KW-0479">Metal-binding</keyword>
<dbReference type="InterPro" id="IPR001279">
    <property type="entry name" value="Metallo-B-lactamas"/>
</dbReference>